<keyword evidence="4" id="KW-0521">NADP</keyword>
<evidence type="ECO:0000256" key="5">
    <source>
        <dbReference type="ARBA" id="ARBA00023002"/>
    </source>
</evidence>
<comment type="cofactor">
    <cofactor evidence="6">
        <name>FAD</name>
        <dbReference type="ChEBI" id="CHEBI:57692"/>
    </cofactor>
</comment>
<sequence length="437" mass="50568">MKVAVVGCGPNGLCAIKNCISEGFEVVAFEQTSEIGGEWNSNLEIGPNVHSKIYEGLMTNLIKEIMEFSDFSYDQNITESFLTADKVQNYFLKYTEKFDLRKHIKFNHKVINVRPISDDQWEIIIKDLETDEYKTITSDKVFICIGISAPWMPKIEGLNEFQGKIIHSRDFRSTKMFENKKVLLIGSGASSLDMVIAIDKVAEKITWVNKIQETHGTSLKLELSQRTVEKTILIKRFTKSGAEFENGSFEEFDIIALATGYDFTFPFLSVDSGIAVYDKCVQPLYKQCINANRPSMAIIGLPWFALAMPMFELQIKFCLKYWSDRKILPSREEMLLDIKKSFQKDEFDKNNHKAHYLGIEKHEDYYNDLAQTAEIESIKPVIVKIFTHIMTHAFENFQTFRKHKYKILNDFDFLCDCSLKVDTKEEFQVHENEDKIK</sequence>
<dbReference type="GO" id="GO:0050661">
    <property type="term" value="F:NADP binding"/>
    <property type="evidence" value="ECO:0007669"/>
    <property type="project" value="InterPro"/>
</dbReference>
<dbReference type="GO" id="GO:0050660">
    <property type="term" value="F:flavin adenine dinucleotide binding"/>
    <property type="evidence" value="ECO:0007669"/>
    <property type="project" value="InterPro"/>
</dbReference>
<protein>
    <recommendedName>
        <fullName evidence="6">Flavin-containing monooxygenase</fullName>
        <ecNumber evidence="6">1.-.-.-</ecNumber>
    </recommendedName>
</protein>
<dbReference type="Proteomes" id="UP001107558">
    <property type="component" value="Chromosome 1"/>
</dbReference>
<keyword evidence="8" id="KW-1185">Reference proteome</keyword>
<dbReference type="EMBL" id="JADBJN010000001">
    <property type="protein sequence ID" value="KAG5680255.1"/>
    <property type="molecule type" value="Genomic_DNA"/>
</dbReference>
<gene>
    <name evidence="7" type="ORF">PVAND_009775</name>
</gene>
<name>A0A9J6CE89_POLVA</name>
<comment type="similarity">
    <text evidence="1 6">Belongs to the FMO family.</text>
</comment>
<dbReference type="InterPro" id="IPR036188">
    <property type="entry name" value="FAD/NAD-bd_sf"/>
</dbReference>
<proteinExistence type="inferred from homology"/>
<evidence type="ECO:0000313" key="8">
    <source>
        <dbReference type="Proteomes" id="UP001107558"/>
    </source>
</evidence>
<evidence type="ECO:0000313" key="7">
    <source>
        <dbReference type="EMBL" id="KAG5680255.1"/>
    </source>
</evidence>
<keyword evidence="3 6" id="KW-0274">FAD</keyword>
<keyword evidence="6" id="KW-0503">Monooxygenase</keyword>
<evidence type="ECO:0000256" key="3">
    <source>
        <dbReference type="ARBA" id="ARBA00022827"/>
    </source>
</evidence>
<dbReference type="Gene3D" id="3.50.50.60">
    <property type="entry name" value="FAD/NAD(P)-binding domain"/>
    <property type="match status" value="2"/>
</dbReference>
<dbReference type="PIRSF" id="PIRSF000332">
    <property type="entry name" value="FMO"/>
    <property type="match status" value="1"/>
</dbReference>
<evidence type="ECO:0000256" key="4">
    <source>
        <dbReference type="ARBA" id="ARBA00022857"/>
    </source>
</evidence>
<dbReference type="AlphaFoldDB" id="A0A9J6CE89"/>
<dbReference type="InterPro" id="IPR050346">
    <property type="entry name" value="FMO-like"/>
</dbReference>
<keyword evidence="2 6" id="KW-0285">Flavoprotein</keyword>
<dbReference type="InterPro" id="IPR020946">
    <property type="entry name" value="Flavin_mOase-like"/>
</dbReference>
<dbReference type="SUPFAM" id="SSF51905">
    <property type="entry name" value="FAD/NAD(P)-binding domain"/>
    <property type="match status" value="2"/>
</dbReference>
<keyword evidence="5 6" id="KW-0560">Oxidoreductase</keyword>
<evidence type="ECO:0000256" key="1">
    <source>
        <dbReference type="ARBA" id="ARBA00009183"/>
    </source>
</evidence>
<dbReference type="PRINTS" id="PR00370">
    <property type="entry name" value="FMOXYGENASE"/>
</dbReference>
<dbReference type="PANTHER" id="PTHR23023">
    <property type="entry name" value="DIMETHYLANILINE MONOOXYGENASE"/>
    <property type="match status" value="1"/>
</dbReference>
<dbReference type="Pfam" id="PF00743">
    <property type="entry name" value="FMO-like"/>
    <property type="match status" value="2"/>
</dbReference>
<organism evidence="7 8">
    <name type="scientific">Polypedilum vanderplanki</name>
    <name type="common">Sleeping chironomid midge</name>
    <dbReference type="NCBI Taxonomy" id="319348"/>
    <lineage>
        <taxon>Eukaryota</taxon>
        <taxon>Metazoa</taxon>
        <taxon>Ecdysozoa</taxon>
        <taxon>Arthropoda</taxon>
        <taxon>Hexapoda</taxon>
        <taxon>Insecta</taxon>
        <taxon>Pterygota</taxon>
        <taxon>Neoptera</taxon>
        <taxon>Endopterygota</taxon>
        <taxon>Diptera</taxon>
        <taxon>Nematocera</taxon>
        <taxon>Chironomoidea</taxon>
        <taxon>Chironomidae</taxon>
        <taxon>Chironominae</taxon>
        <taxon>Polypedilum</taxon>
        <taxon>Polypedilum</taxon>
    </lineage>
</organism>
<evidence type="ECO:0000256" key="2">
    <source>
        <dbReference type="ARBA" id="ARBA00022630"/>
    </source>
</evidence>
<dbReference type="InterPro" id="IPR000960">
    <property type="entry name" value="Flavin_mOase"/>
</dbReference>
<accession>A0A9J6CE89</accession>
<evidence type="ECO:0000256" key="6">
    <source>
        <dbReference type="RuleBase" id="RU361177"/>
    </source>
</evidence>
<comment type="caution">
    <text evidence="7">The sequence shown here is derived from an EMBL/GenBank/DDBJ whole genome shotgun (WGS) entry which is preliminary data.</text>
</comment>
<dbReference type="GO" id="GO:0004499">
    <property type="term" value="F:N,N-dimethylaniline monooxygenase activity"/>
    <property type="evidence" value="ECO:0007669"/>
    <property type="project" value="InterPro"/>
</dbReference>
<reference evidence="7" key="1">
    <citation type="submission" date="2021-03" db="EMBL/GenBank/DDBJ databases">
        <title>Chromosome level genome of the anhydrobiotic midge Polypedilum vanderplanki.</title>
        <authorList>
            <person name="Yoshida Y."/>
            <person name="Kikawada T."/>
            <person name="Gusev O."/>
        </authorList>
    </citation>
    <scope>NUCLEOTIDE SEQUENCE</scope>
    <source>
        <strain evidence="7">NIAS01</strain>
        <tissue evidence="7">Whole body or cell culture</tissue>
    </source>
</reference>
<dbReference type="EC" id="1.-.-.-" evidence="6"/>
<dbReference type="OrthoDB" id="66881at2759"/>